<dbReference type="EMBL" id="FQXN01000002">
    <property type="protein sequence ID" value="SHH31614.1"/>
    <property type="molecule type" value="Genomic_DNA"/>
</dbReference>
<dbReference type="PROSITE" id="PS51832">
    <property type="entry name" value="HD_GYP"/>
    <property type="match status" value="1"/>
</dbReference>
<gene>
    <name evidence="4" type="ORF">SAMN02745199_0714</name>
</gene>
<keyword evidence="5" id="KW-1185">Reference proteome</keyword>
<reference evidence="5" key="1">
    <citation type="submission" date="2016-11" db="EMBL/GenBank/DDBJ databases">
        <authorList>
            <person name="Varghese N."/>
            <person name="Submissions S."/>
        </authorList>
    </citation>
    <scope>NUCLEOTIDE SEQUENCE [LARGE SCALE GENOMIC DNA]</scope>
    <source>
        <strain evidence="5">DSM 15807</strain>
    </source>
</reference>
<organism evidence="4 5">
    <name type="scientific">Thermosipho atlanticus DSM 15807</name>
    <dbReference type="NCBI Taxonomy" id="1123380"/>
    <lineage>
        <taxon>Bacteria</taxon>
        <taxon>Thermotogati</taxon>
        <taxon>Thermotogota</taxon>
        <taxon>Thermotogae</taxon>
        <taxon>Thermotogales</taxon>
        <taxon>Fervidobacteriaceae</taxon>
        <taxon>Thermosipho</taxon>
    </lineage>
</organism>
<dbReference type="Gene3D" id="3.40.50.2300">
    <property type="match status" value="1"/>
</dbReference>
<dbReference type="PANTHER" id="PTHR45228">
    <property type="entry name" value="CYCLIC DI-GMP PHOSPHODIESTERASE TM_0186-RELATED"/>
    <property type="match status" value="1"/>
</dbReference>
<dbReference type="CDD" id="cd17546">
    <property type="entry name" value="REC_hyHK_CKI1_RcsC-like"/>
    <property type="match status" value="1"/>
</dbReference>
<dbReference type="Pfam" id="PF13487">
    <property type="entry name" value="HD_5"/>
    <property type="match status" value="1"/>
</dbReference>
<accession>A0A1M5RZL4</accession>
<dbReference type="InterPro" id="IPR011006">
    <property type="entry name" value="CheY-like_superfamily"/>
</dbReference>
<dbReference type="SUPFAM" id="SSF52172">
    <property type="entry name" value="CheY-like"/>
    <property type="match status" value="1"/>
</dbReference>
<dbReference type="PROSITE" id="PS50110">
    <property type="entry name" value="RESPONSE_REGULATORY"/>
    <property type="match status" value="1"/>
</dbReference>
<sequence length="348" mass="40053">MKKVLIVDDEKQIRKILKLYLESKDFEVREAGDGKEALEVLENESIDVVFMDIQMPHLNGIEAVNEIKKRKLSTIIIALTAFTDQDIMKKAAKVGFDMFISRPIDFDEIDDKLKDILEYKDFYKEKHSFYTVYSEAFSEISSKLNFLKEEKDLLIMESINLVYHISEYRDDETHAHTMRIGILSSKLASNAKFDVKYISEIRLAAPLHDLGKVGIPDRILLKPGKLDNTEWEIMKQHAVIGFNMLRGTTSSIFKLASEIAISHHERWNGSGYPKGLKEEEIPISGQIVAITDSFDAMVSKRPYKEAFPYDFAFEEIEKNAGILYNPELVKVFLSMKDEIYSMYEHGIV</sequence>
<evidence type="ECO:0000313" key="5">
    <source>
        <dbReference type="Proteomes" id="UP000242592"/>
    </source>
</evidence>
<dbReference type="GO" id="GO:0000160">
    <property type="term" value="P:phosphorelay signal transduction system"/>
    <property type="evidence" value="ECO:0007669"/>
    <property type="project" value="InterPro"/>
</dbReference>
<dbReference type="STRING" id="1123380.SAMN02745199_0714"/>
<dbReference type="CDD" id="cd00077">
    <property type="entry name" value="HDc"/>
    <property type="match status" value="1"/>
</dbReference>
<evidence type="ECO:0000259" key="3">
    <source>
        <dbReference type="PROSITE" id="PS51832"/>
    </source>
</evidence>
<dbReference type="Gene3D" id="1.10.3210.10">
    <property type="entry name" value="Hypothetical protein af1432"/>
    <property type="match status" value="1"/>
</dbReference>
<feature type="domain" description="HD-GYP" evidence="3">
    <location>
        <begin position="151"/>
        <end position="348"/>
    </location>
</feature>
<dbReference type="SMART" id="SM00471">
    <property type="entry name" value="HDc"/>
    <property type="match status" value="1"/>
</dbReference>
<dbReference type="SMART" id="SM00448">
    <property type="entry name" value="REC"/>
    <property type="match status" value="1"/>
</dbReference>
<dbReference type="PANTHER" id="PTHR45228:SF1">
    <property type="entry name" value="CYCLIC DI-GMP PHOSPHODIESTERASE TM_0186"/>
    <property type="match status" value="1"/>
</dbReference>
<name>A0A1M5RZL4_9BACT</name>
<feature type="modified residue" description="4-aspartylphosphate" evidence="1">
    <location>
        <position position="52"/>
    </location>
</feature>
<dbReference type="AlphaFoldDB" id="A0A1M5RZL4"/>
<dbReference type="Pfam" id="PF00072">
    <property type="entry name" value="Response_reg"/>
    <property type="match status" value="1"/>
</dbReference>
<evidence type="ECO:0000259" key="2">
    <source>
        <dbReference type="PROSITE" id="PS50110"/>
    </source>
</evidence>
<dbReference type="InterPro" id="IPR037522">
    <property type="entry name" value="HD_GYP_dom"/>
</dbReference>
<proteinExistence type="predicted"/>
<dbReference type="Proteomes" id="UP000242592">
    <property type="component" value="Unassembled WGS sequence"/>
</dbReference>
<dbReference type="InterPro" id="IPR003607">
    <property type="entry name" value="HD/PDEase_dom"/>
</dbReference>
<protein>
    <submittedName>
        <fullName evidence="4">Putative two-component system response regulator</fullName>
    </submittedName>
</protein>
<keyword evidence="1" id="KW-0597">Phosphoprotein</keyword>
<dbReference type="RefSeq" id="WP_073072283.1">
    <property type="nucleotide sequence ID" value="NZ_FQXN01000002.1"/>
</dbReference>
<evidence type="ECO:0000313" key="4">
    <source>
        <dbReference type="EMBL" id="SHH31614.1"/>
    </source>
</evidence>
<dbReference type="OrthoDB" id="49429at2"/>
<dbReference type="InterPro" id="IPR001789">
    <property type="entry name" value="Sig_transdc_resp-reg_receiver"/>
</dbReference>
<dbReference type="SUPFAM" id="SSF109604">
    <property type="entry name" value="HD-domain/PDEase-like"/>
    <property type="match status" value="1"/>
</dbReference>
<feature type="domain" description="Response regulatory" evidence="2">
    <location>
        <begin position="3"/>
        <end position="117"/>
    </location>
</feature>
<dbReference type="InterPro" id="IPR052020">
    <property type="entry name" value="Cyclic_di-GMP/3'3'-cGAMP_PDE"/>
</dbReference>
<evidence type="ECO:0000256" key="1">
    <source>
        <dbReference type="PROSITE-ProRule" id="PRU00169"/>
    </source>
</evidence>